<keyword evidence="21" id="KW-1185">Reference proteome</keyword>
<dbReference type="CDD" id="cd00834">
    <property type="entry name" value="KAS_I_II"/>
    <property type="match status" value="1"/>
</dbReference>
<evidence type="ECO:0000256" key="10">
    <source>
        <dbReference type="ARBA" id="ARBA00023098"/>
    </source>
</evidence>
<dbReference type="RefSeq" id="WP_315946449.1">
    <property type="nucleotide sequence ID" value="NZ_JAWCUA010000007.1"/>
</dbReference>
<keyword evidence="8 18" id="KW-0808">Transferase</keyword>
<dbReference type="InterPro" id="IPR018201">
    <property type="entry name" value="Ketoacyl_synth_AS"/>
</dbReference>
<organism evidence="20 21">
    <name type="scientific">Psychrosphaera aquimarina</name>
    <dbReference type="NCBI Taxonomy" id="2044854"/>
    <lineage>
        <taxon>Bacteria</taxon>
        <taxon>Pseudomonadati</taxon>
        <taxon>Pseudomonadota</taxon>
        <taxon>Gammaproteobacteria</taxon>
        <taxon>Alteromonadales</taxon>
        <taxon>Pseudoalteromonadaceae</taxon>
        <taxon>Psychrosphaera</taxon>
    </lineage>
</organism>
<dbReference type="EMBL" id="JAWCUA010000007">
    <property type="protein sequence ID" value="MDU0112751.1"/>
    <property type="molecule type" value="Genomic_DNA"/>
</dbReference>
<evidence type="ECO:0000256" key="18">
    <source>
        <dbReference type="RuleBase" id="RU003694"/>
    </source>
</evidence>
<keyword evidence="6" id="KW-0963">Cytoplasm</keyword>
<dbReference type="Gene3D" id="3.40.47.10">
    <property type="match status" value="2"/>
</dbReference>
<dbReference type="GO" id="GO:0004315">
    <property type="term" value="F:3-oxoacyl-[acyl-carrier-protein] synthase activity"/>
    <property type="evidence" value="ECO:0007669"/>
    <property type="project" value="UniProtKB-EC"/>
</dbReference>
<keyword evidence="10" id="KW-0443">Lipid metabolism</keyword>
<comment type="subcellular location">
    <subcellularLocation>
        <location evidence="1">Cytoplasm</location>
    </subcellularLocation>
</comment>
<dbReference type="Pfam" id="PF00109">
    <property type="entry name" value="ketoacyl-synt"/>
    <property type="match status" value="1"/>
</dbReference>
<name>A0ABU3QZ92_9GAMM</name>
<dbReference type="Proteomes" id="UP001257914">
    <property type="component" value="Unassembled WGS sequence"/>
</dbReference>
<keyword evidence="12 20" id="KW-0012">Acyltransferase</keyword>
<comment type="pathway">
    <text evidence="2">Lipid metabolism; fatty acid biosynthesis.</text>
</comment>
<protein>
    <recommendedName>
        <fullName evidence="13">3-oxoacyl-[acyl-carrier-protein] synthase 1</fullName>
        <ecNumber evidence="5">2.3.1.41</ecNumber>
    </recommendedName>
    <alternativeName>
        <fullName evidence="14">3-oxoacyl-[acyl-carrier-protein] synthase I</fullName>
    </alternativeName>
    <alternativeName>
        <fullName evidence="15">Beta-ketoacyl-ACP synthase I</fullName>
    </alternativeName>
</protein>
<sequence>MKRAVITGLGIVSSIGNNKAEVLESLKTGKSGISSSEQFKEYNLRSQVCGDIDLDVTAIIDRKTMRFMGEASAYAYIAMQEAIDDAGLTDEQVSNPRTGLLAGSGGASSKNQIIACDILREKGVKRVGPYQVPRTMSSTCSATLATPFKIKGINYSISSACATSAHCIGAALEQIQLGKQDIVFAGGGEEVDWTLAGMFDAMGALSTKYNDTPELASRTYDADRDGFVISGGGGMVVVEEYEHAVARGAKIYAEIVGYGATSDGFDMVAPSGEGAERCMRMALETVDGSIDYLNTHGTSTPVGDVKELGAIQNVFGGNSPMISATKAMTGHALGAAGVHEAIYSLLMMENKFVAPSINVSTLDEKAEGLNIITTATDVEITTAMSNSFGFGGTNATLVFKKSKC</sequence>
<dbReference type="SMART" id="SM00825">
    <property type="entry name" value="PKS_KS"/>
    <property type="match status" value="1"/>
</dbReference>
<dbReference type="InterPro" id="IPR020841">
    <property type="entry name" value="PKS_Beta-ketoAc_synthase_dom"/>
</dbReference>
<evidence type="ECO:0000256" key="13">
    <source>
        <dbReference type="ARBA" id="ARBA00039450"/>
    </source>
</evidence>
<dbReference type="SUPFAM" id="SSF53901">
    <property type="entry name" value="Thiolase-like"/>
    <property type="match status" value="2"/>
</dbReference>
<evidence type="ECO:0000256" key="7">
    <source>
        <dbReference type="ARBA" id="ARBA00022516"/>
    </source>
</evidence>
<evidence type="ECO:0000259" key="19">
    <source>
        <dbReference type="PROSITE" id="PS52004"/>
    </source>
</evidence>
<dbReference type="PROSITE" id="PS00606">
    <property type="entry name" value="KS3_1"/>
    <property type="match status" value="1"/>
</dbReference>
<comment type="caution">
    <text evidence="20">The sequence shown here is derived from an EMBL/GenBank/DDBJ whole genome shotgun (WGS) entry which is preliminary data.</text>
</comment>
<evidence type="ECO:0000256" key="16">
    <source>
        <dbReference type="ARBA" id="ARBA00048121"/>
    </source>
</evidence>
<keyword evidence="9" id="KW-0276">Fatty acid metabolism</keyword>
<dbReference type="Pfam" id="PF02801">
    <property type="entry name" value="Ketoacyl-synt_C"/>
    <property type="match status" value="1"/>
</dbReference>
<evidence type="ECO:0000256" key="15">
    <source>
        <dbReference type="ARBA" id="ARBA00042143"/>
    </source>
</evidence>
<evidence type="ECO:0000256" key="11">
    <source>
        <dbReference type="ARBA" id="ARBA00023160"/>
    </source>
</evidence>
<dbReference type="PANTHER" id="PTHR11712">
    <property type="entry name" value="POLYKETIDE SYNTHASE-RELATED"/>
    <property type="match status" value="1"/>
</dbReference>
<keyword evidence="11" id="KW-0275">Fatty acid biosynthesis</keyword>
<comment type="catalytic activity">
    <reaction evidence="17">
        <text>a fatty acyl-[ACP] + malonyl-[ACP] + H(+) = a 3-oxoacyl-[ACP] + holo-[ACP] + CO2</text>
        <dbReference type="Rhea" id="RHEA:22836"/>
        <dbReference type="Rhea" id="RHEA-COMP:9623"/>
        <dbReference type="Rhea" id="RHEA-COMP:9685"/>
        <dbReference type="Rhea" id="RHEA-COMP:9916"/>
        <dbReference type="Rhea" id="RHEA-COMP:14125"/>
        <dbReference type="ChEBI" id="CHEBI:15378"/>
        <dbReference type="ChEBI" id="CHEBI:16526"/>
        <dbReference type="ChEBI" id="CHEBI:64479"/>
        <dbReference type="ChEBI" id="CHEBI:78449"/>
        <dbReference type="ChEBI" id="CHEBI:78776"/>
        <dbReference type="ChEBI" id="CHEBI:138651"/>
        <dbReference type="EC" id="2.3.1.41"/>
    </reaction>
    <physiologicalReaction direction="left-to-right" evidence="17">
        <dbReference type="Rhea" id="RHEA:22837"/>
    </physiologicalReaction>
</comment>
<proteinExistence type="inferred from homology"/>
<gene>
    <name evidence="20" type="primary">fabB</name>
    <name evidence="20" type="ORF">RT723_07010</name>
</gene>
<evidence type="ECO:0000256" key="12">
    <source>
        <dbReference type="ARBA" id="ARBA00023315"/>
    </source>
</evidence>
<comment type="similarity">
    <text evidence="3 18">Belongs to the thiolase-like superfamily. Beta-ketoacyl-ACP synthases family.</text>
</comment>
<evidence type="ECO:0000256" key="4">
    <source>
        <dbReference type="ARBA" id="ARBA00011738"/>
    </source>
</evidence>
<evidence type="ECO:0000313" key="21">
    <source>
        <dbReference type="Proteomes" id="UP001257914"/>
    </source>
</evidence>
<evidence type="ECO:0000256" key="8">
    <source>
        <dbReference type="ARBA" id="ARBA00022679"/>
    </source>
</evidence>
<evidence type="ECO:0000256" key="9">
    <source>
        <dbReference type="ARBA" id="ARBA00022832"/>
    </source>
</evidence>
<dbReference type="EC" id="2.3.1.41" evidence="5"/>
<comment type="catalytic activity">
    <reaction evidence="16">
        <text>(3Z)-decenoyl-[ACP] + malonyl-[ACP] + H(+) = 3-oxo-(5Z)-dodecenoyl-[ACP] + holo-[ACP] + CO2</text>
        <dbReference type="Rhea" id="RHEA:54940"/>
        <dbReference type="Rhea" id="RHEA-COMP:9623"/>
        <dbReference type="Rhea" id="RHEA-COMP:9685"/>
        <dbReference type="Rhea" id="RHEA-COMP:9927"/>
        <dbReference type="Rhea" id="RHEA-COMP:14042"/>
        <dbReference type="ChEBI" id="CHEBI:15378"/>
        <dbReference type="ChEBI" id="CHEBI:16526"/>
        <dbReference type="ChEBI" id="CHEBI:64479"/>
        <dbReference type="ChEBI" id="CHEBI:78449"/>
        <dbReference type="ChEBI" id="CHEBI:78798"/>
        <dbReference type="ChEBI" id="CHEBI:138410"/>
    </reaction>
    <physiologicalReaction direction="left-to-right" evidence="16">
        <dbReference type="Rhea" id="RHEA:54941"/>
    </physiologicalReaction>
</comment>
<evidence type="ECO:0000256" key="6">
    <source>
        <dbReference type="ARBA" id="ARBA00022490"/>
    </source>
</evidence>
<evidence type="ECO:0000256" key="1">
    <source>
        <dbReference type="ARBA" id="ARBA00004496"/>
    </source>
</evidence>
<feature type="domain" description="Ketosynthase family 3 (KS3)" evidence="19">
    <location>
        <begin position="1"/>
        <end position="401"/>
    </location>
</feature>
<dbReference type="InterPro" id="IPR016039">
    <property type="entry name" value="Thiolase-like"/>
</dbReference>
<evidence type="ECO:0000256" key="2">
    <source>
        <dbReference type="ARBA" id="ARBA00005194"/>
    </source>
</evidence>
<evidence type="ECO:0000313" key="20">
    <source>
        <dbReference type="EMBL" id="MDU0112751.1"/>
    </source>
</evidence>
<accession>A0ABU3QZ92</accession>
<comment type="subunit">
    <text evidence="4">Homodimer.</text>
</comment>
<dbReference type="PROSITE" id="PS52004">
    <property type="entry name" value="KS3_2"/>
    <property type="match status" value="1"/>
</dbReference>
<dbReference type="InterPro" id="IPR014031">
    <property type="entry name" value="Ketoacyl_synth_C"/>
</dbReference>
<evidence type="ECO:0000256" key="3">
    <source>
        <dbReference type="ARBA" id="ARBA00008467"/>
    </source>
</evidence>
<evidence type="ECO:0000256" key="5">
    <source>
        <dbReference type="ARBA" id="ARBA00013191"/>
    </source>
</evidence>
<dbReference type="InterPro" id="IPR014030">
    <property type="entry name" value="Ketoacyl_synth_N"/>
</dbReference>
<evidence type="ECO:0000256" key="14">
    <source>
        <dbReference type="ARBA" id="ARBA00041620"/>
    </source>
</evidence>
<keyword evidence="7" id="KW-0444">Lipid biosynthesis</keyword>
<evidence type="ECO:0000256" key="17">
    <source>
        <dbReference type="ARBA" id="ARBA00048506"/>
    </source>
</evidence>
<dbReference type="InterPro" id="IPR000794">
    <property type="entry name" value="Beta-ketoacyl_synthase"/>
</dbReference>
<dbReference type="PANTHER" id="PTHR11712:SF306">
    <property type="entry name" value="3-OXOACYL-[ACYL-CARRIER-PROTEIN] SYNTHASE 1"/>
    <property type="match status" value="1"/>
</dbReference>
<reference evidence="20 21" key="1">
    <citation type="submission" date="2023-10" db="EMBL/GenBank/DDBJ databases">
        <title>Psychrosphaera aquimaarina strain SW33 isolated from seawater.</title>
        <authorList>
            <person name="Bayburt H."/>
            <person name="Kim J.M."/>
            <person name="Choi B.J."/>
            <person name="Jeon C.O."/>
        </authorList>
    </citation>
    <scope>NUCLEOTIDE SEQUENCE [LARGE SCALE GENOMIC DNA]</scope>
    <source>
        <strain evidence="20 21">KCTC 52743</strain>
    </source>
</reference>
<dbReference type="NCBIfam" id="NF005935">
    <property type="entry name" value="PRK07967.1"/>
    <property type="match status" value="1"/>
</dbReference>
<dbReference type="NCBIfam" id="NF005589">
    <property type="entry name" value="PRK07314.1"/>
    <property type="match status" value="1"/>
</dbReference>